<dbReference type="GO" id="GO:1904262">
    <property type="term" value="P:negative regulation of TORC1 signaling"/>
    <property type="evidence" value="ECO:0007669"/>
    <property type="project" value="TreeGrafter"/>
</dbReference>
<keyword evidence="5" id="KW-0469">Meiosis</keyword>
<comment type="similarity">
    <text evidence="1 5">Belongs to the NPR3 family.</text>
</comment>
<dbReference type="GO" id="GO:0038202">
    <property type="term" value="P:TORC1 signaling"/>
    <property type="evidence" value="ECO:0007669"/>
    <property type="project" value="TreeGrafter"/>
</dbReference>
<accession>A0A7S9KRU5</accession>
<dbReference type="EMBL" id="CP031387">
    <property type="protein sequence ID" value="QPG99273.1"/>
    <property type="molecule type" value="Genomic_DNA"/>
</dbReference>
<reference evidence="8 9" key="1">
    <citation type="journal article" date="2018" name="PLoS Genet.">
        <title>Repeat elements organise 3D genome structure and mediate transcription in the filamentous fungus Epichloe festucae.</title>
        <authorList>
            <person name="Winter D.J."/>
            <person name="Ganley A.R.D."/>
            <person name="Young C.A."/>
            <person name="Liachko I."/>
            <person name="Schardl C.L."/>
            <person name="Dupont P.Y."/>
            <person name="Berry D."/>
            <person name="Ram A."/>
            <person name="Scott B."/>
            <person name="Cox M.P."/>
        </authorList>
    </citation>
    <scope>NUCLEOTIDE SEQUENCE [LARGE SCALE GENOMIC DNA]</scope>
    <source>
        <strain evidence="8 9">Fl1</strain>
    </source>
</reference>
<evidence type="ECO:0000256" key="4">
    <source>
        <dbReference type="ARBA" id="ARBA00030028"/>
    </source>
</evidence>
<evidence type="ECO:0000256" key="6">
    <source>
        <dbReference type="SAM" id="MobiDB-lite"/>
    </source>
</evidence>
<evidence type="ECO:0000313" key="9">
    <source>
        <dbReference type="Proteomes" id="UP000594364"/>
    </source>
</evidence>
<dbReference type="InterPro" id="IPR005365">
    <property type="entry name" value="Npr3"/>
</dbReference>
<name>A0A7S9KRU5_EPIFF</name>
<proteinExistence type="inferred from homology"/>
<evidence type="ECO:0000256" key="2">
    <source>
        <dbReference type="ARBA" id="ARBA00017880"/>
    </source>
</evidence>
<dbReference type="InterPro" id="IPR056603">
    <property type="entry name" value="HTH_NPRL3"/>
</dbReference>
<feature type="compositionally biased region" description="Basic and acidic residues" evidence="6">
    <location>
        <begin position="225"/>
        <end position="241"/>
    </location>
</feature>
<dbReference type="PANTHER" id="PTHR13153">
    <property type="entry name" value="CGTHBA PROTEIN -14 GENE PROTEIN"/>
    <property type="match status" value="1"/>
</dbReference>
<protein>
    <recommendedName>
        <fullName evidence="2 5">Nitrogen permease regulator 3</fullName>
    </recommendedName>
    <alternativeName>
        <fullName evidence="4 5">Required for meiotic nuclear division protein 11</fullName>
    </alternativeName>
</protein>
<dbReference type="Proteomes" id="UP000594364">
    <property type="component" value="Chromosome 3"/>
</dbReference>
<feature type="region of interest" description="Disordered" evidence="6">
    <location>
        <begin position="71"/>
        <end position="90"/>
    </location>
</feature>
<evidence type="ECO:0000256" key="3">
    <source>
        <dbReference type="ARBA" id="ARBA00025376"/>
    </source>
</evidence>
<dbReference type="GO" id="GO:0051321">
    <property type="term" value="P:meiotic cell cycle"/>
    <property type="evidence" value="ECO:0007669"/>
    <property type="project" value="UniProtKB-UniRule"/>
</dbReference>
<feature type="compositionally biased region" description="Basic residues" evidence="6">
    <location>
        <begin position="186"/>
        <end position="199"/>
    </location>
</feature>
<dbReference type="OrthoDB" id="18648at2759"/>
<feature type="domain" description="GATOR1 complex protein NPRL3 C-terminal HTH" evidence="7">
    <location>
        <begin position="742"/>
        <end position="802"/>
    </location>
</feature>
<keyword evidence="9" id="KW-1185">Reference proteome</keyword>
<organism evidence="8 9">
    <name type="scientific">Epichloe festucae (strain Fl1)</name>
    <dbReference type="NCBI Taxonomy" id="877507"/>
    <lineage>
        <taxon>Eukaryota</taxon>
        <taxon>Fungi</taxon>
        <taxon>Dikarya</taxon>
        <taxon>Ascomycota</taxon>
        <taxon>Pezizomycotina</taxon>
        <taxon>Sordariomycetes</taxon>
        <taxon>Hypocreomycetidae</taxon>
        <taxon>Hypocreales</taxon>
        <taxon>Clavicipitaceae</taxon>
        <taxon>Epichloe</taxon>
    </lineage>
</organism>
<dbReference type="GO" id="GO:0010508">
    <property type="term" value="P:positive regulation of autophagy"/>
    <property type="evidence" value="ECO:0007669"/>
    <property type="project" value="TreeGrafter"/>
</dbReference>
<feature type="compositionally biased region" description="Low complexity" evidence="6">
    <location>
        <begin position="636"/>
        <end position="648"/>
    </location>
</feature>
<dbReference type="GO" id="GO:0005774">
    <property type="term" value="C:vacuolar membrane"/>
    <property type="evidence" value="ECO:0007669"/>
    <property type="project" value="UniProtKB-SubCell"/>
</dbReference>
<feature type="region of interest" description="Disordered" evidence="6">
    <location>
        <begin position="576"/>
        <end position="600"/>
    </location>
</feature>
<dbReference type="PANTHER" id="PTHR13153:SF5">
    <property type="entry name" value="GATOR COMPLEX PROTEIN NPRL3"/>
    <property type="match status" value="1"/>
</dbReference>
<dbReference type="Pfam" id="PF24064">
    <property type="entry name" value="HTH_NPRL3"/>
    <property type="match status" value="1"/>
</dbReference>
<gene>
    <name evidence="8" type="ORF">C2857_001355</name>
</gene>
<evidence type="ECO:0000259" key="7">
    <source>
        <dbReference type="Pfam" id="PF24064"/>
    </source>
</evidence>
<feature type="region of interest" description="Disordered" evidence="6">
    <location>
        <begin position="181"/>
        <end position="241"/>
    </location>
</feature>
<comment type="function">
    <text evidence="3 5">Mediates inactivation of the TORC1 complex in response to amino acid starvation. Required for meiotic nuclear division.</text>
</comment>
<evidence type="ECO:0000313" key="8">
    <source>
        <dbReference type="EMBL" id="QPG99273.1"/>
    </source>
</evidence>
<dbReference type="Pfam" id="PF03666">
    <property type="entry name" value="NPR3"/>
    <property type="match status" value="1"/>
</dbReference>
<dbReference type="GO" id="GO:0034198">
    <property type="term" value="P:cellular response to amino acid starvation"/>
    <property type="evidence" value="ECO:0007669"/>
    <property type="project" value="TreeGrafter"/>
</dbReference>
<dbReference type="AlphaFoldDB" id="A0A7S9KRU5"/>
<keyword evidence="5" id="KW-0732">Signal</keyword>
<evidence type="ECO:0000256" key="1">
    <source>
        <dbReference type="ARBA" id="ARBA00010546"/>
    </source>
</evidence>
<evidence type="ECO:0000256" key="5">
    <source>
        <dbReference type="RuleBase" id="RU368069"/>
    </source>
</evidence>
<feature type="region of interest" description="Disordered" evidence="6">
    <location>
        <begin position="636"/>
        <end position="677"/>
    </location>
</feature>
<comment type="subcellular location">
    <subcellularLocation>
        <location evidence="5">Vacuole membrane</location>
        <topology evidence="5">Peripheral membrane protein</topology>
    </subcellularLocation>
</comment>
<sequence length="808" mass="90585">MDTGGFDFYILRSCDATCRFHFHLRHELELQLQLQVGFASAMSSITSENFLAVALVINRSRDGPAFVFHYPPEVQPVTNQPERPADTSGADEDILLERLGQPSGRDMTATDGAAIENHHHHHDDHLMTDTGSRVVPWERVAGFPTRDLASILTPARSYHKKLFQLSLDPMHCISCPIHVPEDGKWKRNKKSNKTNKPRRHSEDQLVPPHEMEPPMPSVAVVSSEAAKDKDGGKKDEADEEKRSSMTMFNLVFILNPKKSEDKELVDALYHNVVKKVNKAYKYSQQHCEFVWKESKRILLAKDRAREEKKTMSVLWKELLQTFSLAASVHDMYEAVSRNKIATLHLDTPAGVLTPSVQIPAPFFVSDIPSEHHGSQHGLWLTTANSFLSHEQLDDPEFLDKNFALLLLEDEKKIIAELQADRDPTTVSMIEFARLAKPTMSFYQVCQSNILTSSQVRKYAQHFIFWRRAIAVPPLHARDVYIISPNCDLTRLPQDAVEWHRAFPLAPPLPNFLSELSYAPRPFKTFCPSKPHRPLYLRMLAWLLRGGWVTQLCTFAYVVVWPEILYEVAHEMEAEELAAAEEEARSRQHDGPLSSGTTIAGPSLQDAATATATATATTAAVAATSQPQPSTITTTIETPQTQESSETPSPLGPGPGPGAGDEPSPKTIMPHQPRQPPLTAEHVAEMARLERIALKASREAADKATAHARKVIPIATAHPSVNDAPHLAGLTPHIIVDAKKATGRESRYLSAIARRLKDDKVRGAWQLMCKYFDGRNALERIALQEEMKRKEAWTLLTAMSEYLLCTRHW</sequence>
<dbReference type="GO" id="GO:1990130">
    <property type="term" value="C:GATOR1 complex"/>
    <property type="evidence" value="ECO:0007669"/>
    <property type="project" value="TreeGrafter"/>
</dbReference>